<dbReference type="EMBL" id="JH597831">
    <property type="status" value="NOT_ANNOTATED_CDS"/>
    <property type="molecule type" value="Genomic_DNA"/>
</dbReference>
<sequence>MVLSCCRLIAAAMDILRACNRDVCVYHRSHFAGCLATHRRRRRRFGHCDLSAGNSDIAGVARELQT</sequence>
<reference evidence="2" key="1">
    <citation type="journal article" date="2010" name="Science">
        <title>Signatures of adaptation to obligate biotrophy in the Hyaloperonospora arabidopsidis genome.</title>
        <authorList>
            <person name="Baxter L."/>
            <person name="Tripathy S."/>
            <person name="Ishaque N."/>
            <person name="Boot N."/>
            <person name="Cabral A."/>
            <person name="Kemen E."/>
            <person name="Thines M."/>
            <person name="Ah-Fong A."/>
            <person name="Anderson R."/>
            <person name="Badejoko W."/>
            <person name="Bittner-Eddy P."/>
            <person name="Boore J.L."/>
            <person name="Chibucos M.C."/>
            <person name="Coates M."/>
            <person name="Dehal P."/>
            <person name="Delehaunty K."/>
            <person name="Dong S."/>
            <person name="Downton P."/>
            <person name="Dumas B."/>
            <person name="Fabro G."/>
            <person name="Fronick C."/>
            <person name="Fuerstenberg S.I."/>
            <person name="Fulton L."/>
            <person name="Gaulin E."/>
            <person name="Govers F."/>
            <person name="Hughes L."/>
            <person name="Humphray S."/>
            <person name="Jiang R.H."/>
            <person name="Judelson H."/>
            <person name="Kamoun S."/>
            <person name="Kyung K."/>
            <person name="Meijer H."/>
            <person name="Minx P."/>
            <person name="Morris P."/>
            <person name="Nelson J."/>
            <person name="Phuntumart V."/>
            <person name="Qutob D."/>
            <person name="Rehmany A."/>
            <person name="Rougon-Cardoso A."/>
            <person name="Ryden P."/>
            <person name="Torto-Alalibo T."/>
            <person name="Studholme D."/>
            <person name="Wang Y."/>
            <person name="Win J."/>
            <person name="Wood J."/>
            <person name="Clifton S.W."/>
            <person name="Rogers J."/>
            <person name="Van den Ackerveken G."/>
            <person name="Jones J.D."/>
            <person name="McDowell J.M."/>
            <person name="Beynon J."/>
            <person name="Tyler B.M."/>
        </authorList>
    </citation>
    <scope>NUCLEOTIDE SEQUENCE [LARGE SCALE GENOMIC DNA]</scope>
    <source>
        <strain evidence="2">Emoy2</strain>
    </source>
</reference>
<reference evidence="1" key="2">
    <citation type="submission" date="2015-06" db="UniProtKB">
        <authorList>
            <consortium name="EnsemblProtists"/>
        </authorList>
    </citation>
    <scope>IDENTIFICATION</scope>
    <source>
        <strain evidence="1">Emoy2</strain>
    </source>
</reference>
<name>M4BTB1_HYAAE</name>
<accession>M4BTB1</accession>
<dbReference type="Proteomes" id="UP000011713">
    <property type="component" value="Unassembled WGS sequence"/>
</dbReference>
<keyword evidence="2" id="KW-1185">Reference proteome</keyword>
<evidence type="ECO:0000313" key="1">
    <source>
        <dbReference type="EnsemblProtists" id="HpaP809696"/>
    </source>
</evidence>
<dbReference type="HOGENOM" id="CLU_2836659_0_0_1"/>
<dbReference type="VEuPathDB" id="FungiDB:HpaG809696"/>
<dbReference type="InParanoid" id="M4BTB1"/>
<protein>
    <submittedName>
        <fullName evidence="1">Uncharacterized protein</fullName>
    </submittedName>
</protein>
<proteinExistence type="predicted"/>
<organism evidence="1 2">
    <name type="scientific">Hyaloperonospora arabidopsidis (strain Emoy2)</name>
    <name type="common">Downy mildew agent</name>
    <name type="synonym">Peronospora arabidopsidis</name>
    <dbReference type="NCBI Taxonomy" id="559515"/>
    <lineage>
        <taxon>Eukaryota</taxon>
        <taxon>Sar</taxon>
        <taxon>Stramenopiles</taxon>
        <taxon>Oomycota</taxon>
        <taxon>Peronosporomycetes</taxon>
        <taxon>Peronosporales</taxon>
        <taxon>Peronosporaceae</taxon>
        <taxon>Hyaloperonospora</taxon>
    </lineage>
</organism>
<dbReference type="AlphaFoldDB" id="M4BTB1"/>
<dbReference type="EnsemblProtists" id="HpaT809696">
    <property type="protein sequence ID" value="HpaP809696"/>
    <property type="gene ID" value="HpaG809696"/>
</dbReference>
<evidence type="ECO:0000313" key="2">
    <source>
        <dbReference type="Proteomes" id="UP000011713"/>
    </source>
</evidence>